<comment type="similarity">
    <text evidence="1">Belongs to the TCAB1 family.</text>
</comment>
<feature type="compositionally biased region" description="Low complexity" evidence="3">
    <location>
        <begin position="40"/>
        <end position="60"/>
    </location>
</feature>
<feature type="region of interest" description="Disordered" evidence="3">
    <location>
        <begin position="602"/>
        <end position="643"/>
    </location>
</feature>
<feature type="region of interest" description="Disordered" evidence="3">
    <location>
        <begin position="143"/>
        <end position="188"/>
    </location>
</feature>
<feature type="compositionally biased region" description="Acidic residues" evidence="3">
    <location>
        <begin position="148"/>
        <end position="165"/>
    </location>
</feature>
<dbReference type="InterPro" id="IPR015943">
    <property type="entry name" value="WD40/YVTN_repeat-like_dom_sf"/>
</dbReference>
<reference evidence="5" key="1">
    <citation type="journal article" date="2008" name="Nat. Genet.">
        <title>The Pristionchus pacificus genome provides a unique perspective on nematode lifestyle and parasitism.</title>
        <authorList>
            <person name="Dieterich C."/>
            <person name="Clifton S.W."/>
            <person name="Schuster L.N."/>
            <person name="Chinwalla A."/>
            <person name="Delehaunty K."/>
            <person name="Dinkelacker I."/>
            <person name="Fulton L."/>
            <person name="Fulton R."/>
            <person name="Godfrey J."/>
            <person name="Minx P."/>
            <person name="Mitreva M."/>
            <person name="Roeseler W."/>
            <person name="Tian H."/>
            <person name="Witte H."/>
            <person name="Yang S.P."/>
            <person name="Wilson R.K."/>
            <person name="Sommer R.J."/>
        </authorList>
    </citation>
    <scope>NUCLEOTIDE SEQUENCE [LARGE SCALE GENOMIC DNA]</scope>
    <source>
        <strain evidence="5">PS312</strain>
    </source>
</reference>
<dbReference type="GO" id="GO:0030576">
    <property type="term" value="P:Cajal body organization"/>
    <property type="evidence" value="ECO:0000318"/>
    <property type="project" value="GO_Central"/>
</dbReference>
<dbReference type="GO" id="GO:0015030">
    <property type="term" value="C:Cajal body"/>
    <property type="evidence" value="ECO:0000318"/>
    <property type="project" value="GO_Central"/>
</dbReference>
<dbReference type="Proteomes" id="UP000005239">
    <property type="component" value="Unassembled WGS sequence"/>
</dbReference>
<dbReference type="Gene3D" id="2.130.10.10">
    <property type="entry name" value="YVTN repeat-like/Quinoprotein amine dehydrogenase"/>
    <property type="match status" value="1"/>
</dbReference>
<sequence length="649" mass="70207">MCDSAESTEQKVDTVPHEATVPPLEDEEMPAAVDQPTDPATVPSTSEVASSETTVAATEPTVPPPVDNTVLPTASIDPTAPCKPTEIEGEAAAATVPPPPPIDTTVSPTEEAATVPPPTVAEVRQERRERRVLSGMAAMLAMMRDGGGEQEDGDEQMEEEEDAADEPVAPAAAPTEPVAVQAATAAAAAISPDVAAPPPAAAAAAAAAGKKPLGEEDGRKLNRQERRAMMRAQGMFEENAAKKGEERREEEQAPPPPPIGERRKVRMEMASVSSSPFFSETAVFSNLPTPAGYQPVVYGNNYVRSVQFSSGGRNLATTSQDRLLRLFKFDEDKGETSLTVSLPLGGLIYDAAWHPKEEWMATSSRDHPIHVWNDEGERMMSFRGINHLDELSSANTLRFAVDGSRLYAGYHKYLRIFDLTRPGRQTREIKTWSRENGGQRALLSCIAMHPVYAGVMAVGCYGRSIGLYSDNCKAVECLFEIGHSALTQLEYSADGVRLYGATRNDSAIVCYDLRNPGQTLFTLDRPGHTNQSFAFDLDGSDRFLISGSSTGEVLVFDVKTGESAPVQRVKATECALVGVSLHPSAPLLATCSGERIYRVMELSDDDDEDEGGAEKRLKRDQGEGGETRQPEKYSEGKQQLHNGFQIWRL</sequence>
<dbReference type="InterPro" id="IPR036322">
    <property type="entry name" value="WD40_repeat_dom_sf"/>
</dbReference>
<protein>
    <recommendedName>
        <fullName evidence="2">WD repeat-containing protein 79</fullName>
    </recommendedName>
</protein>
<keyword evidence="5" id="KW-1185">Reference proteome</keyword>
<feature type="compositionally biased region" description="Low complexity" evidence="3">
    <location>
        <begin position="103"/>
        <end position="114"/>
    </location>
</feature>
<accession>A0A8R1V595</accession>
<feature type="region of interest" description="Disordered" evidence="3">
    <location>
        <begin position="231"/>
        <end position="263"/>
    </location>
</feature>
<feature type="compositionally biased region" description="Low complexity" evidence="3">
    <location>
        <begin position="166"/>
        <end position="188"/>
    </location>
</feature>
<name>A0A8R1V595_PRIPA</name>
<feature type="compositionally biased region" description="Acidic residues" evidence="3">
    <location>
        <begin position="602"/>
        <end position="611"/>
    </location>
</feature>
<organism evidence="4 5">
    <name type="scientific">Pristionchus pacificus</name>
    <name type="common">Parasitic nematode worm</name>
    <dbReference type="NCBI Taxonomy" id="54126"/>
    <lineage>
        <taxon>Eukaryota</taxon>
        <taxon>Metazoa</taxon>
        <taxon>Ecdysozoa</taxon>
        <taxon>Nematoda</taxon>
        <taxon>Chromadorea</taxon>
        <taxon>Rhabditida</taxon>
        <taxon>Rhabditina</taxon>
        <taxon>Diplogasteromorpha</taxon>
        <taxon>Diplogasteroidea</taxon>
        <taxon>Neodiplogasteridae</taxon>
        <taxon>Pristionchus</taxon>
    </lineage>
</organism>
<dbReference type="InterPro" id="IPR001680">
    <property type="entry name" value="WD40_rpt"/>
</dbReference>
<dbReference type="SMART" id="SM00320">
    <property type="entry name" value="WD40"/>
    <property type="match status" value="7"/>
</dbReference>
<dbReference type="PANTHER" id="PTHR13211">
    <property type="entry name" value="TELOMERASE CAJAL BODY PROTEIN 1"/>
    <property type="match status" value="1"/>
</dbReference>
<evidence type="ECO:0000313" key="4">
    <source>
        <dbReference type="EnsemblMetazoa" id="PPA47064.1"/>
    </source>
</evidence>
<dbReference type="Pfam" id="PF00400">
    <property type="entry name" value="WD40"/>
    <property type="match status" value="2"/>
</dbReference>
<evidence type="ECO:0000256" key="1">
    <source>
        <dbReference type="ARBA" id="ARBA00038279"/>
    </source>
</evidence>
<reference evidence="4" key="2">
    <citation type="submission" date="2022-06" db="UniProtKB">
        <authorList>
            <consortium name="EnsemblMetazoa"/>
        </authorList>
    </citation>
    <scope>IDENTIFICATION</scope>
    <source>
        <strain evidence="4">PS312</strain>
    </source>
</reference>
<feature type="compositionally biased region" description="Basic and acidic residues" evidence="3">
    <location>
        <begin position="612"/>
        <end position="635"/>
    </location>
</feature>
<gene>
    <name evidence="4" type="primary">WBGene00304921</name>
</gene>
<dbReference type="InterPro" id="IPR051150">
    <property type="entry name" value="SWT21/TCAB1_mRNA_Telomere"/>
</dbReference>
<dbReference type="GO" id="GO:0003723">
    <property type="term" value="F:RNA binding"/>
    <property type="evidence" value="ECO:0000318"/>
    <property type="project" value="GO_Central"/>
</dbReference>
<feature type="compositionally biased region" description="Basic and acidic residues" evidence="3">
    <location>
        <begin position="239"/>
        <end position="251"/>
    </location>
</feature>
<dbReference type="SUPFAM" id="SSF50978">
    <property type="entry name" value="WD40 repeat-like"/>
    <property type="match status" value="1"/>
</dbReference>
<dbReference type="PANTHER" id="PTHR13211:SF0">
    <property type="entry name" value="TELOMERASE CAJAL BODY PROTEIN 1"/>
    <property type="match status" value="1"/>
</dbReference>
<proteinExistence type="inferred from homology"/>
<dbReference type="AlphaFoldDB" id="A0A8R1V595"/>
<evidence type="ECO:0000256" key="3">
    <source>
        <dbReference type="SAM" id="MobiDB-lite"/>
    </source>
</evidence>
<dbReference type="EnsemblMetazoa" id="PPA47064.1">
    <property type="protein sequence ID" value="PPA47064.1"/>
    <property type="gene ID" value="WBGene00304921"/>
</dbReference>
<dbReference type="OrthoDB" id="239865at2759"/>
<evidence type="ECO:0000256" key="2">
    <source>
        <dbReference type="ARBA" id="ARBA00041558"/>
    </source>
</evidence>
<feature type="region of interest" description="Disordered" evidence="3">
    <location>
        <begin position="1"/>
        <end position="128"/>
    </location>
</feature>
<evidence type="ECO:0000313" key="5">
    <source>
        <dbReference type="Proteomes" id="UP000005239"/>
    </source>
</evidence>